<reference evidence="1" key="1">
    <citation type="journal article" date="2021" name="Genome Biol. Evol.">
        <title>A High-Quality Reference Genome for a Parasitic Bivalve with Doubly Uniparental Inheritance (Bivalvia: Unionida).</title>
        <authorList>
            <person name="Smith C.H."/>
        </authorList>
    </citation>
    <scope>NUCLEOTIDE SEQUENCE</scope>
    <source>
        <strain evidence="1">CHS0354</strain>
    </source>
</reference>
<dbReference type="Proteomes" id="UP001195483">
    <property type="component" value="Unassembled WGS sequence"/>
</dbReference>
<evidence type="ECO:0000313" key="2">
    <source>
        <dbReference type="Proteomes" id="UP001195483"/>
    </source>
</evidence>
<reference evidence="1" key="2">
    <citation type="journal article" date="2021" name="Genome Biol. Evol.">
        <title>Developing a high-quality reference genome for a parasitic bivalve with doubly uniparental inheritance (Bivalvia: Unionida).</title>
        <authorList>
            <person name="Smith C.H."/>
        </authorList>
    </citation>
    <scope>NUCLEOTIDE SEQUENCE</scope>
    <source>
        <strain evidence="1">CHS0354</strain>
        <tissue evidence="1">Mantle</tissue>
    </source>
</reference>
<gene>
    <name evidence="1" type="ORF">CHS0354_001745</name>
</gene>
<dbReference type="AlphaFoldDB" id="A0AAE0W5Y9"/>
<dbReference type="EMBL" id="JAEAOA010000165">
    <property type="protein sequence ID" value="KAK3602309.1"/>
    <property type="molecule type" value="Genomic_DNA"/>
</dbReference>
<protein>
    <submittedName>
        <fullName evidence="1">Uncharacterized protein</fullName>
    </submittedName>
</protein>
<name>A0AAE0W5Y9_9BIVA</name>
<reference evidence="1" key="3">
    <citation type="submission" date="2023-05" db="EMBL/GenBank/DDBJ databases">
        <authorList>
            <person name="Smith C.H."/>
        </authorList>
    </citation>
    <scope>NUCLEOTIDE SEQUENCE</scope>
    <source>
        <strain evidence="1">CHS0354</strain>
        <tissue evidence="1">Mantle</tissue>
    </source>
</reference>
<comment type="caution">
    <text evidence="1">The sequence shown here is derived from an EMBL/GenBank/DDBJ whole genome shotgun (WGS) entry which is preliminary data.</text>
</comment>
<keyword evidence="2" id="KW-1185">Reference proteome</keyword>
<proteinExistence type="predicted"/>
<sequence length="64" mass="7123">MADIQLNTFVIYTRFGNAYVPPPVSYKDGGKEIDIDSFQNVLYGGTWTCNAINKLGSVHRDIVV</sequence>
<accession>A0AAE0W5Y9</accession>
<organism evidence="1 2">
    <name type="scientific">Potamilus streckersoni</name>
    <dbReference type="NCBI Taxonomy" id="2493646"/>
    <lineage>
        <taxon>Eukaryota</taxon>
        <taxon>Metazoa</taxon>
        <taxon>Spiralia</taxon>
        <taxon>Lophotrochozoa</taxon>
        <taxon>Mollusca</taxon>
        <taxon>Bivalvia</taxon>
        <taxon>Autobranchia</taxon>
        <taxon>Heteroconchia</taxon>
        <taxon>Palaeoheterodonta</taxon>
        <taxon>Unionida</taxon>
        <taxon>Unionoidea</taxon>
        <taxon>Unionidae</taxon>
        <taxon>Ambleminae</taxon>
        <taxon>Lampsilini</taxon>
        <taxon>Potamilus</taxon>
    </lineage>
</organism>
<evidence type="ECO:0000313" key="1">
    <source>
        <dbReference type="EMBL" id="KAK3602309.1"/>
    </source>
</evidence>